<dbReference type="SUPFAM" id="SSF52266">
    <property type="entry name" value="SGNH hydrolase"/>
    <property type="match status" value="1"/>
</dbReference>
<reference evidence="2" key="1">
    <citation type="journal article" date="2019" name="Int. J. Syst. Evol. Microbiol.">
        <title>The Global Catalogue of Microorganisms (GCM) 10K type strain sequencing project: providing services to taxonomists for standard genome sequencing and annotation.</title>
        <authorList>
            <consortium name="The Broad Institute Genomics Platform"/>
            <consortium name="The Broad Institute Genome Sequencing Center for Infectious Disease"/>
            <person name="Wu L."/>
            <person name="Ma J."/>
        </authorList>
    </citation>
    <scope>NUCLEOTIDE SEQUENCE [LARGE SCALE GENOMIC DNA]</scope>
    <source>
        <strain evidence="2">JCM 17551</strain>
    </source>
</reference>
<dbReference type="EMBL" id="BAABBN010000004">
    <property type="protein sequence ID" value="GAA3919291.1"/>
    <property type="molecule type" value="Genomic_DNA"/>
</dbReference>
<evidence type="ECO:0000313" key="1">
    <source>
        <dbReference type="EMBL" id="GAA3919291.1"/>
    </source>
</evidence>
<evidence type="ECO:0000313" key="2">
    <source>
        <dbReference type="Proteomes" id="UP001501565"/>
    </source>
</evidence>
<comment type="caution">
    <text evidence="1">The sequence shown here is derived from an EMBL/GenBank/DDBJ whole genome shotgun (WGS) entry which is preliminary data.</text>
</comment>
<protein>
    <submittedName>
        <fullName evidence="1">Uncharacterized protein</fullName>
    </submittedName>
</protein>
<dbReference type="RefSeq" id="WP_344796751.1">
    <property type="nucleotide sequence ID" value="NZ_BAABBN010000004.1"/>
</dbReference>
<accession>A0ABP7MFL0</accession>
<dbReference type="Proteomes" id="UP001501565">
    <property type="component" value="Unassembled WGS sequence"/>
</dbReference>
<organism evidence="1 2">
    <name type="scientific">Litoribacillus peritrichatus</name>
    <dbReference type="NCBI Taxonomy" id="718191"/>
    <lineage>
        <taxon>Bacteria</taxon>
        <taxon>Pseudomonadati</taxon>
        <taxon>Pseudomonadota</taxon>
        <taxon>Gammaproteobacteria</taxon>
        <taxon>Oceanospirillales</taxon>
        <taxon>Oceanospirillaceae</taxon>
        <taxon>Litoribacillus</taxon>
    </lineage>
</organism>
<sequence length="85" mass="9251">MIEAAQTRGVDVVLIGVPQKSLFSDSAPLYGELAEKYGLVFEGELLADMLRSAKYKSDPIHLNAEGYEVFAEGVYEVLKVNGAVE</sequence>
<name>A0ABP7MFL0_9GAMM</name>
<proteinExistence type="predicted"/>
<gene>
    <name evidence="1" type="ORF">GCM10022277_13360</name>
</gene>
<dbReference type="Gene3D" id="3.40.50.1110">
    <property type="entry name" value="SGNH hydrolase"/>
    <property type="match status" value="1"/>
</dbReference>
<keyword evidence="2" id="KW-1185">Reference proteome</keyword>
<dbReference type="InterPro" id="IPR036514">
    <property type="entry name" value="SGNH_hydro_sf"/>
</dbReference>